<keyword evidence="1" id="KW-0812">Transmembrane</keyword>
<sequence>MKPKITIFIFLSFIFLPRNIMYSQNTDSLNPDLSAWIDSSFTKDLDTYSIAGATIIVMQGDSVLHMNGYGMANVESNTPVNANTSIFGIASISKTFVGTAVMQLYEKGKLELDRDVNNYLTSFQLEYKFNDSITIRNLLTHTAGFDYNIIGMSVPSKSDIIPLTQYLQTQLPPQIRPSGKVITYSNQGYALLGLIVEEVSGLTFYDYVRQNILNPLEMNSSSYKRETKFEENYATSYELKGEQFTPFKPDFILGYPAGGLGATASDMGNYISMFLNNGSFKGRQILDPTSVDKMFYSPVKQYEMAEYGWLLGFYEFQSQKIKYYGHDGSWQGFQSRLALFPDKNIGFFIDVNSESTIGNSRKFIQNFTDSFVERMMPQSIIEKQKAEVTPKQGSVDEPLGKFKGRYRSTDYSHKTLGKLATLIGLANEITIASQDSILKIPEWNLELQPVSDLTFHTKYGHFAFDRDAKGDVFYFFTQIYSYEKLKWYESVTFQMYWMGSIIHILLIYIIASAVRKLFNRNKKSHLIKKLNVSLSLLIVLFMALLAYTLTKTELNEFFFGVPLLLKMTLVIPFIIIPLECVTIYSLIKVIRYKELRTLNLVYQSLITIAVVLFIPWLQYYNLIGFNY</sequence>
<dbReference type="InterPro" id="IPR001466">
    <property type="entry name" value="Beta-lactam-related"/>
</dbReference>
<dbReference type="Pfam" id="PF00144">
    <property type="entry name" value="Beta-lactamase"/>
    <property type="match status" value="1"/>
</dbReference>
<feature type="transmembrane region" description="Helical" evidence="1">
    <location>
        <begin position="530"/>
        <end position="549"/>
    </location>
</feature>
<feature type="transmembrane region" description="Helical" evidence="1">
    <location>
        <begin position="569"/>
        <end position="587"/>
    </location>
</feature>
<accession>A0AAE3MCB4</accession>
<feature type="transmembrane region" description="Helical" evidence="1">
    <location>
        <begin position="495"/>
        <end position="518"/>
    </location>
</feature>
<evidence type="ECO:0000259" key="2">
    <source>
        <dbReference type="Pfam" id="PF00144"/>
    </source>
</evidence>
<reference evidence="3" key="1">
    <citation type="submission" date="2022-10" db="EMBL/GenBank/DDBJ databases">
        <authorList>
            <person name="Yu W.X."/>
        </authorList>
    </citation>
    <scope>NUCLEOTIDE SEQUENCE</scope>
    <source>
        <strain evidence="3">D04</strain>
    </source>
</reference>
<evidence type="ECO:0000313" key="4">
    <source>
        <dbReference type="Proteomes" id="UP001207408"/>
    </source>
</evidence>
<dbReference type="InterPro" id="IPR012338">
    <property type="entry name" value="Beta-lactam/transpept-like"/>
</dbReference>
<dbReference type="SUPFAM" id="SSF56601">
    <property type="entry name" value="beta-lactamase/transpeptidase-like"/>
    <property type="match status" value="1"/>
</dbReference>
<dbReference type="PANTHER" id="PTHR46825:SF9">
    <property type="entry name" value="BETA-LACTAMASE-RELATED DOMAIN-CONTAINING PROTEIN"/>
    <property type="match status" value="1"/>
</dbReference>
<dbReference type="InterPro" id="IPR050491">
    <property type="entry name" value="AmpC-like"/>
</dbReference>
<feature type="transmembrane region" description="Helical" evidence="1">
    <location>
        <begin position="599"/>
        <end position="617"/>
    </location>
</feature>
<keyword evidence="1" id="KW-0472">Membrane</keyword>
<keyword evidence="4" id="KW-1185">Reference proteome</keyword>
<dbReference type="Gene3D" id="3.40.710.10">
    <property type="entry name" value="DD-peptidase/beta-lactamase superfamily"/>
    <property type="match status" value="1"/>
</dbReference>
<evidence type="ECO:0000256" key="1">
    <source>
        <dbReference type="SAM" id="Phobius"/>
    </source>
</evidence>
<name>A0AAE3MCB4_9BACT</name>
<dbReference type="RefSeq" id="WP_301198156.1">
    <property type="nucleotide sequence ID" value="NZ_JAPDPI010000006.1"/>
</dbReference>
<gene>
    <name evidence="3" type="ORF">OM074_04800</name>
</gene>
<evidence type="ECO:0000313" key="3">
    <source>
        <dbReference type="EMBL" id="MCW3804934.1"/>
    </source>
</evidence>
<comment type="caution">
    <text evidence="3">The sequence shown here is derived from an EMBL/GenBank/DDBJ whole genome shotgun (WGS) entry which is preliminary data.</text>
</comment>
<dbReference type="EMBL" id="JAPDPI010000006">
    <property type="protein sequence ID" value="MCW3804934.1"/>
    <property type="molecule type" value="Genomic_DNA"/>
</dbReference>
<feature type="domain" description="Beta-lactamase-related" evidence="2">
    <location>
        <begin position="38"/>
        <end position="356"/>
    </location>
</feature>
<dbReference type="Proteomes" id="UP001207408">
    <property type="component" value="Unassembled WGS sequence"/>
</dbReference>
<dbReference type="AlphaFoldDB" id="A0AAE3MCB4"/>
<organism evidence="3 4">
    <name type="scientific">Plebeiibacterium marinum</name>
    <dbReference type="NCBI Taxonomy" id="2992111"/>
    <lineage>
        <taxon>Bacteria</taxon>
        <taxon>Pseudomonadati</taxon>
        <taxon>Bacteroidota</taxon>
        <taxon>Bacteroidia</taxon>
        <taxon>Marinilabiliales</taxon>
        <taxon>Marinilabiliaceae</taxon>
        <taxon>Plebeiibacterium</taxon>
    </lineage>
</organism>
<protein>
    <submittedName>
        <fullName evidence="3">Beta-lactamase family protein</fullName>
    </submittedName>
</protein>
<proteinExistence type="predicted"/>
<keyword evidence="1" id="KW-1133">Transmembrane helix</keyword>
<dbReference type="PANTHER" id="PTHR46825">
    <property type="entry name" value="D-ALANYL-D-ALANINE-CARBOXYPEPTIDASE/ENDOPEPTIDASE AMPH"/>
    <property type="match status" value="1"/>
</dbReference>